<dbReference type="PROSITE" id="PS01031">
    <property type="entry name" value="SHSP"/>
    <property type="match status" value="1"/>
</dbReference>
<comment type="similarity">
    <text evidence="1">Belongs to the small heat shock protein (HSP20) family.</text>
</comment>
<name>A0ABW4CA24_9BACL</name>
<dbReference type="Gene3D" id="2.60.40.790">
    <property type="match status" value="1"/>
</dbReference>
<gene>
    <name evidence="3" type="ORF">ACFQ4Y_05270</name>
</gene>
<dbReference type="Pfam" id="PF18201">
    <property type="entry name" value="PIH1_CS"/>
    <property type="match status" value="1"/>
</dbReference>
<evidence type="ECO:0000256" key="1">
    <source>
        <dbReference type="PROSITE-ProRule" id="PRU00285"/>
    </source>
</evidence>
<evidence type="ECO:0000313" key="4">
    <source>
        <dbReference type="Proteomes" id="UP001597282"/>
    </source>
</evidence>
<accession>A0ABW4CA24</accession>
<dbReference type="EMBL" id="JBHTNU010000004">
    <property type="protein sequence ID" value="MFD1426346.1"/>
    <property type="molecule type" value="Genomic_DNA"/>
</dbReference>
<dbReference type="RefSeq" id="WP_380163357.1">
    <property type="nucleotide sequence ID" value="NZ_JBHTNU010000004.1"/>
</dbReference>
<evidence type="ECO:0000313" key="3">
    <source>
        <dbReference type="EMBL" id="MFD1426346.1"/>
    </source>
</evidence>
<protein>
    <submittedName>
        <fullName evidence="3">Hsp20/alpha crystallin family protein</fullName>
    </submittedName>
</protein>
<feature type="domain" description="SHSP" evidence="2">
    <location>
        <begin position="28"/>
        <end position="127"/>
    </location>
</feature>
<dbReference type="InterPro" id="IPR002068">
    <property type="entry name" value="A-crystallin/Hsp20_dom"/>
</dbReference>
<dbReference type="CDD" id="cd00298">
    <property type="entry name" value="ACD_sHsps_p23-like"/>
    <property type="match status" value="1"/>
</dbReference>
<proteinExistence type="inferred from homology"/>
<dbReference type="InterPro" id="IPR008978">
    <property type="entry name" value="HSP20-like_chaperone"/>
</dbReference>
<organism evidence="3 4">
    <name type="scientific">Kroppenstedtia sanguinis</name>
    <dbReference type="NCBI Taxonomy" id="1380684"/>
    <lineage>
        <taxon>Bacteria</taxon>
        <taxon>Bacillati</taxon>
        <taxon>Bacillota</taxon>
        <taxon>Bacilli</taxon>
        <taxon>Bacillales</taxon>
        <taxon>Thermoactinomycetaceae</taxon>
        <taxon>Kroppenstedtia</taxon>
    </lineage>
</organism>
<sequence length="127" mass="15045">MGWLRPWFESMLYEEMGEMWLEMERLSHELDPNRTSVRCEQTPTEVVVQVDIPSLNPRHEMDVRVEDNVLFISGSTGRDEVRERRQFQFTLHVYLPIPVEPSGMITEMDPEAKRLTVRLPKGRMENK</sequence>
<dbReference type="InterPro" id="IPR041442">
    <property type="entry name" value="PIH1D1/2/3_CS-like"/>
</dbReference>
<evidence type="ECO:0000259" key="2">
    <source>
        <dbReference type="PROSITE" id="PS01031"/>
    </source>
</evidence>
<keyword evidence="4" id="KW-1185">Reference proteome</keyword>
<reference evidence="4" key="1">
    <citation type="journal article" date="2019" name="Int. J. Syst. Evol. Microbiol.">
        <title>The Global Catalogue of Microorganisms (GCM) 10K type strain sequencing project: providing services to taxonomists for standard genome sequencing and annotation.</title>
        <authorList>
            <consortium name="The Broad Institute Genomics Platform"/>
            <consortium name="The Broad Institute Genome Sequencing Center for Infectious Disease"/>
            <person name="Wu L."/>
            <person name="Ma J."/>
        </authorList>
    </citation>
    <scope>NUCLEOTIDE SEQUENCE [LARGE SCALE GENOMIC DNA]</scope>
    <source>
        <strain evidence="4">S1</strain>
    </source>
</reference>
<dbReference type="SUPFAM" id="SSF49764">
    <property type="entry name" value="HSP20-like chaperones"/>
    <property type="match status" value="1"/>
</dbReference>
<comment type="caution">
    <text evidence="3">The sequence shown here is derived from an EMBL/GenBank/DDBJ whole genome shotgun (WGS) entry which is preliminary data.</text>
</comment>
<dbReference type="Proteomes" id="UP001597282">
    <property type="component" value="Unassembled WGS sequence"/>
</dbReference>